<dbReference type="PROSITE" id="PS00010">
    <property type="entry name" value="ASX_HYDROXYL"/>
    <property type="match status" value="2"/>
</dbReference>
<evidence type="ECO:0000256" key="3">
    <source>
        <dbReference type="ARBA" id="ARBA00022737"/>
    </source>
</evidence>
<comment type="caution">
    <text evidence="9">The sequence shown here is derived from an EMBL/GenBank/DDBJ whole genome shotgun (WGS) entry which is preliminary data.</text>
</comment>
<gene>
    <name evidence="9" type="ORF">MMEN_LOCUS1740</name>
</gene>
<evidence type="ECO:0000313" key="9">
    <source>
        <dbReference type="EMBL" id="CAG5865168.1"/>
    </source>
</evidence>
<reference evidence="9" key="1">
    <citation type="submission" date="2021-05" db="EMBL/GenBank/DDBJ databases">
        <authorList>
            <person name="Tigano A."/>
        </authorList>
    </citation>
    <scope>NUCLEOTIDE SEQUENCE</scope>
</reference>
<keyword evidence="2" id="KW-0732">Signal</keyword>
<name>A0A8S4AEN7_9TELE</name>
<keyword evidence="7" id="KW-1133">Transmembrane helix</keyword>
<dbReference type="FunFam" id="2.10.25.10:FF:000004">
    <property type="entry name" value="Neurogenic locus notch 1"/>
    <property type="match status" value="1"/>
</dbReference>
<dbReference type="InterPro" id="IPR001881">
    <property type="entry name" value="EGF-like_Ca-bd_dom"/>
</dbReference>
<dbReference type="SUPFAM" id="SSF57196">
    <property type="entry name" value="EGF/Laminin"/>
    <property type="match status" value="2"/>
</dbReference>
<proteinExistence type="predicted"/>
<comment type="caution">
    <text evidence="6">Lacks conserved residue(s) required for the propagation of feature annotation.</text>
</comment>
<accession>A0A8S4AEN7</accession>
<dbReference type="OrthoDB" id="8889955at2759"/>
<evidence type="ECO:0000313" key="10">
    <source>
        <dbReference type="Proteomes" id="UP000677803"/>
    </source>
</evidence>
<dbReference type="GO" id="GO:0007219">
    <property type="term" value="P:Notch signaling pathway"/>
    <property type="evidence" value="ECO:0007669"/>
    <property type="project" value="TreeGrafter"/>
</dbReference>
<dbReference type="InterPro" id="IPR000152">
    <property type="entry name" value="EGF-type_Asp/Asn_hydroxyl_site"/>
</dbReference>
<feature type="disulfide bond" evidence="6">
    <location>
        <begin position="156"/>
        <end position="165"/>
    </location>
</feature>
<evidence type="ECO:0000256" key="6">
    <source>
        <dbReference type="PROSITE-ProRule" id="PRU00076"/>
    </source>
</evidence>
<dbReference type="SMART" id="SM00179">
    <property type="entry name" value="EGF_CA"/>
    <property type="match status" value="2"/>
</dbReference>
<dbReference type="AlphaFoldDB" id="A0A8S4AEN7"/>
<keyword evidence="7" id="KW-0472">Membrane</keyword>
<feature type="disulfide bond" evidence="6">
    <location>
        <begin position="118"/>
        <end position="127"/>
    </location>
</feature>
<dbReference type="SMART" id="SM00181">
    <property type="entry name" value="EGF"/>
    <property type="match status" value="2"/>
</dbReference>
<dbReference type="CDD" id="cd00054">
    <property type="entry name" value="EGF_CA"/>
    <property type="match status" value="2"/>
</dbReference>
<dbReference type="InterPro" id="IPR013032">
    <property type="entry name" value="EGF-like_CS"/>
</dbReference>
<dbReference type="EMBL" id="CAJRST010000114">
    <property type="protein sequence ID" value="CAG5865168.1"/>
    <property type="molecule type" value="Genomic_DNA"/>
</dbReference>
<dbReference type="Pfam" id="PF12661">
    <property type="entry name" value="hEGF"/>
    <property type="match status" value="1"/>
</dbReference>
<dbReference type="FunFam" id="2.10.25.10:FF:000123">
    <property type="entry name" value="Crumbs homolog 1 (Drosophila)"/>
    <property type="match status" value="1"/>
</dbReference>
<dbReference type="InterPro" id="IPR000742">
    <property type="entry name" value="EGF"/>
</dbReference>
<dbReference type="PRINTS" id="PR00010">
    <property type="entry name" value="EGFBLOOD"/>
</dbReference>
<dbReference type="PANTHER" id="PTHR12916:SF9">
    <property type="entry name" value="NEUROGENIC LOCUS NOTCH HOMOLOG PROTEIN 1-RELATED"/>
    <property type="match status" value="1"/>
</dbReference>
<feature type="transmembrane region" description="Helical" evidence="7">
    <location>
        <begin position="52"/>
        <end position="73"/>
    </location>
</feature>
<feature type="domain" description="EGF-like" evidence="8">
    <location>
        <begin position="92"/>
        <end position="128"/>
    </location>
</feature>
<dbReference type="GO" id="GO:0005112">
    <property type="term" value="F:Notch binding"/>
    <property type="evidence" value="ECO:0007669"/>
    <property type="project" value="TreeGrafter"/>
</dbReference>
<dbReference type="PROSITE" id="PS01187">
    <property type="entry name" value="EGF_CA"/>
    <property type="match status" value="1"/>
</dbReference>
<evidence type="ECO:0000256" key="7">
    <source>
        <dbReference type="SAM" id="Phobius"/>
    </source>
</evidence>
<dbReference type="GO" id="GO:0005509">
    <property type="term" value="F:calcium ion binding"/>
    <property type="evidence" value="ECO:0007669"/>
    <property type="project" value="InterPro"/>
</dbReference>
<dbReference type="Pfam" id="PF00008">
    <property type="entry name" value="EGF"/>
    <property type="match status" value="1"/>
</dbReference>
<dbReference type="PROSITE" id="PS00022">
    <property type="entry name" value="EGF_1"/>
    <property type="match status" value="2"/>
</dbReference>
<dbReference type="PROSITE" id="PS01186">
    <property type="entry name" value="EGF_2"/>
    <property type="match status" value="2"/>
</dbReference>
<protein>
    <submittedName>
        <fullName evidence="9">(Atlantic silverside) hypothetical protein</fullName>
    </submittedName>
</protein>
<keyword evidence="1 6" id="KW-0245">EGF-like domain</keyword>
<dbReference type="Gene3D" id="2.10.25.10">
    <property type="entry name" value="Laminin"/>
    <property type="match status" value="2"/>
</dbReference>
<evidence type="ECO:0000256" key="4">
    <source>
        <dbReference type="ARBA" id="ARBA00023157"/>
    </source>
</evidence>
<keyword evidence="5" id="KW-0325">Glycoprotein</keyword>
<keyword evidence="3" id="KW-0677">Repeat</keyword>
<keyword evidence="7" id="KW-0812">Transmembrane</keyword>
<evidence type="ECO:0000256" key="1">
    <source>
        <dbReference type="ARBA" id="ARBA00022536"/>
    </source>
</evidence>
<dbReference type="PROSITE" id="PS50026">
    <property type="entry name" value="EGF_3"/>
    <property type="match status" value="2"/>
</dbReference>
<dbReference type="Proteomes" id="UP000677803">
    <property type="component" value="Unassembled WGS sequence"/>
</dbReference>
<keyword evidence="4 6" id="KW-1015">Disulfide bond</keyword>
<evidence type="ECO:0000256" key="2">
    <source>
        <dbReference type="ARBA" id="ARBA00022729"/>
    </source>
</evidence>
<evidence type="ECO:0000256" key="5">
    <source>
        <dbReference type="ARBA" id="ARBA00023180"/>
    </source>
</evidence>
<evidence type="ECO:0000259" key="8">
    <source>
        <dbReference type="PROSITE" id="PS50026"/>
    </source>
</evidence>
<dbReference type="InterPro" id="IPR018097">
    <property type="entry name" value="EGF_Ca-bd_CS"/>
</dbReference>
<sequence>MDMATITGFQPDCSSSLIGGERLAMETQTGMRSRKKTHAPKGRSQNFSPADFWLLPFGACVFFLLLIPVWVSIAKRSPPIRELLQSGWTPVIVAMSISSSCLNNGTCIDDINTFSCRCRPGFYGDFCEYELNECDSQPCRNGGTCTDGLGAYRCACPVGYSGLNCQNYVDLFLLLFLGEDEQLVVKRRGFWKLNCTVLEEAAFRSSYIAHYGVWVLLKPWFGSVVEWWEQVKRNTRILAILYCTDKARAGREKFEGLQRSLQAMVATENRGGTVDREGMEALKEQLALYFKEKARDFLFRCRKESFELGEVCGAYVFKQVKEARKRGYITGLRGKDGDVVTDQEGMVKMASDFFGEAFGEQLVDCSGASRFLRGLEGKLPAEVVEELERPGDILPPHYRKVVGWARRHKECLEGTLCLNHKGLYQALVEKRGTVGVSGWGVGGVVARVRGELGKMEEDKYGYHAARER</sequence>
<organism evidence="9 10">
    <name type="scientific">Menidia menidia</name>
    <name type="common">Atlantic silverside</name>
    <dbReference type="NCBI Taxonomy" id="238744"/>
    <lineage>
        <taxon>Eukaryota</taxon>
        <taxon>Metazoa</taxon>
        <taxon>Chordata</taxon>
        <taxon>Craniata</taxon>
        <taxon>Vertebrata</taxon>
        <taxon>Euteleostomi</taxon>
        <taxon>Actinopterygii</taxon>
        <taxon>Neopterygii</taxon>
        <taxon>Teleostei</taxon>
        <taxon>Neoteleostei</taxon>
        <taxon>Acanthomorphata</taxon>
        <taxon>Ovalentaria</taxon>
        <taxon>Atherinomorphae</taxon>
        <taxon>Atheriniformes</taxon>
        <taxon>Atherinopsidae</taxon>
        <taxon>Menidiinae</taxon>
        <taxon>Menidia</taxon>
    </lineage>
</organism>
<dbReference type="PANTHER" id="PTHR12916">
    <property type="entry name" value="CYTOCHROME C OXIDASE POLYPEPTIDE VIC-2"/>
    <property type="match status" value="1"/>
</dbReference>
<keyword evidence="10" id="KW-1185">Reference proteome</keyword>
<feature type="domain" description="EGF-like" evidence="8">
    <location>
        <begin position="130"/>
        <end position="166"/>
    </location>
</feature>